<reference evidence="1 2" key="1">
    <citation type="submission" date="2021-01" db="EMBL/GenBank/DDBJ databases">
        <title>Whole genome shotgun sequence of Microbispora siamensis NBRC 104113.</title>
        <authorList>
            <person name="Komaki H."/>
            <person name="Tamura T."/>
        </authorList>
    </citation>
    <scope>NUCLEOTIDE SEQUENCE [LARGE SCALE GENOMIC DNA]</scope>
    <source>
        <strain evidence="1 2">NBRC 104113</strain>
    </source>
</reference>
<organism evidence="1 2">
    <name type="scientific">Microbispora siamensis</name>
    <dbReference type="NCBI Taxonomy" id="564413"/>
    <lineage>
        <taxon>Bacteria</taxon>
        <taxon>Bacillati</taxon>
        <taxon>Actinomycetota</taxon>
        <taxon>Actinomycetes</taxon>
        <taxon>Streptosporangiales</taxon>
        <taxon>Streptosporangiaceae</taxon>
        <taxon>Microbispora</taxon>
    </lineage>
</organism>
<proteinExistence type="predicted"/>
<dbReference type="EMBL" id="BOOF01000052">
    <property type="protein sequence ID" value="GIH66320.1"/>
    <property type="molecule type" value="Genomic_DNA"/>
</dbReference>
<evidence type="ECO:0000313" key="1">
    <source>
        <dbReference type="EMBL" id="GIH66320.1"/>
    </source>
</evidence>
<protein>
    <submittedName>
        <fullName evidence="1">Uncharacterized protein</fullName>
    </submittedName>
</protein>
<name>A0ABQ4GY24_9ACTN</name>
<gene>
    <name evidence="1" type="ORF">Msi02_71370</name>
</gene>
<accession>A0ABQ4GY24</accession>
<dbReference type="RefSeq" id="WP_204052180.1">
    <property type="nucleotide sequence ID" value="NZ_BOOF01000052.1"/>
</dbReference>
<sequence>MSVFFHLALALPGVRRLALGAVPRQRVPEETAHHCFTKTGEDGKQMVLVIFANANRALETITVGGEVTSETTTPLGRQQLAVWYAQRYAQLLGDGWQPSFVSPPAQVPSHP</sequence>
<keyword evidence="2" id="KW-1185">Reference proteome</keyword>
<comment type="caution">
    <text evidence="1">The sequence shown here is derived from an EMBL/GenBank/DDBJ whole genome shotgun (WGS) entry which is preliminary data.</text>
</comment>
<evidence type="ECO:0000313" key="2">
    <source>
        <dbReference type="Proteomes" id="UP000660454"/>
    </source>
</evidence>
<dbReference type="Proteomes" id="UP000660454">
    <property type="component" value="Unassembled WGS sequence"/>
</dbReference>